<keyword evidence="3" id="KW-1185">Reference proteome</keyword>
<evidence type="ECO:0000313" key="3">
    <source>
        <dbReference type="Proteomes" id="UP000830671"/>
    </source>
</evidence>
<evidence type="ECO:0000256" key="1">
    <source>
        <dbReference type="SAM" id="MobiDB-lite"/>
    </source>
</evidence>
<name>A0A9Q8T868_9PEZI</name>
<dbReference type="AlphaFoldDB" id="A0A9Q8T868"/>
<dbReference type="KEGG" id="clup:CLUP02_16585"/>
<feature type="compositionally biased region" description="Basic and acidic residues" evidence="1">
    <location>
        <begin position="1"/>
        <end position="18"/>
    </location>
</feature>
<dbReference type="GeneID" id="73350513"/>
<protein>
    <submittedName>
        <fullName evidence="2">Uncharacterized protein</fullName>
    </submittedName>
</protein>
<sequence length="464" mass="51128">MQGQVLEKREKNQQESLDRASQTRSTLTVRRWATPTAKHRSSYRRVLSHLFQFDQALAGWLGVLREELRSASFNSFGGGTTVHRASHAPSFFPAFGHSGNGRKWTYLAILASKRFDLWLNPSNASIERNKPSTTLRLGKYLDRSDSKRGTSDSYEQPLYFLLPPRIQSSPLLFLVSLGQGAINNGGGLDLTPPKPPATDHLNLGKRVATIIITQGDVSPRLILGVIFPSTPQILGSPATTNLRLTTPPSHPHPAHAIPTDHFLTSCAPGPGKARPIALLHDDNLPRGAMNSSRPLPPKPIAEGPERCGIASSFHPLPAENRLCTPSKRPSTPFFPRHNRPPRHDTFFHCRKNYPRFGSSRVSDIVPLHFQQLACPPSGANTNSQSRISVNQWMTPKLGISWSSSIQFYRRLNQYLALVIFASVPSRETLATSAISPPCHVFISAVKSWSRSSSSIASATKVWSA</sequence>
<dbReference type="RefSeq" id="XP_049152650.1">
    <property type="nucleotide sequence ID" value="XM_049295503.1"/>
</dbReference>
<dbReference type="EMBL" id="CP019481">
    <property type="protein sequence ID" value="UQC91051.1"/>
    <property type="molecule type" value="Genomic_DNA"/>
</dbReference>
<gene>
    <name evidence="2" type="ORF">CLUP02_16585</name>
</gene>
<reference evidence="2" key="1">
    <citation type="journal article" date="2021" name="Mol. Plant Microbe Interact.">
        <title>Complete Genome Sequence of the Plant-Pathogenic Fungus Colletotrichum lupini.</title>
        <authorList>
            <person name="Baroncelli R."/>
            <person name="Pensec F."/>
            <person name="Da Lio D."/>
            <person name="Boufleur T."/>
            <person name="Vicente I."/>
            <person name="Sarrocco S."/>
            <person name="Picot A."/>
            <person name="Baraldi E."/>
            <person name="Sukno S."/>
            <person name="Thon M."/>
            <person name="Le Floch G."/>
        </authorList>
    </citation>
    <scope>NUCLEOTIDE SEQUENCE</scope>
    <source>
        <strain evidence="2">IMI 504893</strain>
    </source>
</reference>
<evidence type="ECO:0000313" key="2">
    <source>
        <dbReference type="EMBL" id="UQC91051.1"/>
    </source>
</evidence>
<dbReference type="Proteomes" id="UP000830671">
    <property type="component" value="Chromosome 9"/>
</dbReference>
<accession>A0A9Q8T868</accession>
<proteinExistence type="predicted"/>
<feature type="region of interest" description="Disordered" evidence="1">
    <location>
        <begin position="1"/>
        <end position="22"/>
    </location>
</feature>
<organism evidence="2 3">
    <name type="scientific">Colletotrichum lupini</name>
    <dbReference type="NCBI Taxonomy" id="145971"/>
    <lineage>
        <taxon>Eukaryota</taxon>
        <taxon>Fungi</taxon>
        <taxon>Dikarya</taxon>
        <taxon>Ascomycota</taxon>
        <taxon>Pezizomycotina</taxon>
        <taxon>Sordariomycetes</taxon>
        <taxon>Hypocreomycetidae</taxon>
        <taxon>Glomerellales</taxon>
        <taxon>Glomerellaceae</taxon>
        <taxon>Colletotrichum</taxon>
        <taxon>Colletotrichum acutatum species complex</taxon>
    </lineage>
</organism>